<dbReference type="GO" id="GO:0003723">
    <property type="term" value="F:RNA binding"/>
    <property type="evidence" value="ECO:0007669"/>
    <property type="project" value="TreeGrafter"/>
</dbReference>
<dbReference type="PROSITE" id="PS50053">
    <property type="entry name" value="UBIQUITIN_2"/>
    <property type="match status" value="1"/>
</dbReference>
<dbReference type="InterPro" id="IPR000626">
    <property type="entry name" value="Ubiquitin-like_dom"/>
</dbReference>
<dbReference type="InterPro" id="IPR057455">
    <property type="entry name" value="UBFD1_C"/>
</dbReference>
<dbReference type="GO" id="GO:0045296">
    <property type="term" value="F:cadherin binding"/>
    <property type="evidence" value="ECO:0007669"/>
    <property type="project" value="TreeGrafter"/>
</dbReference>
<dbReference type="STRING" id="1806994.A0A507BZM6"/>
<organism evidence="2 3">
    <name type="scientific">Synchytrium microbalum</name>
    <dbReference type="NCBI Taxonomy" id="1806994"/>
    <lineage>
        <taxon>Eukaryota</taxon>
        <taxon>Fungi</taxon>
        <taxon>Fungi incertae sedis</taxon>
        <taxon>Chytridiomycota</taxon>
        <taxon>Chytridiomycota incertae sedis</taxon>
        <taxon>Chytridiomycetes</taxon>
        <taxon>Synchytriales</taxon>
        <taxon>Synchytriaceae</taxon>
        <taxon>Synchytrium</taxon>
    </lineage>
</organism>
<dbReference type="InterPro" id="IPR019954">
    <property type="entry name" value="Ubiquitin_CS"/>
</dbReference>
<dbReference type="RefSeq" id="XP_031025408.1">
    <property type="nucleotide sequence ID" value="XM_031168659.1"/>
</dbReference>
<dbReference type="InterPro" id="IPR029071">
    <property type="entry name" value="Ubiquitin-like_domsf"/>
</dbReference>
<dbReference type="AlphaFoldDB" id="A0A507BZM6"/>
<comment type="caution">
    <text evidence="2">The sequence shown here is derived from an EMBL/GenBank/DDBJ whole genome shotgun (WGS) entry which is preliminary data.</text>
</comment>
<dbReference type="EMBL" id="QEAO01000012">
    <property type="protein sequence ID" value="TPX34730.1"/>
    <property type="molecule type" value="Genomic_DNA"/>
</dbReference>
<dbReference type="Pfam" id="PF25343">
    <property type="entry name" value="PH_UBFD1_C"/>
    <property type="match status" value="1"/>
</dbReference>
<dbReference type="Gene3D" id="3.10.20.90">
    <property type="entry name" value="Phosphatidylinositol 3-kinase Catalytic Subunit, Chain A, domain 1"/>
    <property type="match status" value="1"/>
</dbReference>
<dbReference type="InterPro" id="IPR039120">
    <property type="entry name" value="UBFD1"/>
</dbReference>
<keyword evidence="3" id="KW-1185">Reference proteome</keyword>
<accession>A0A507BZM6</accession>
<dbReference type="Proteomes" id="UP000319731">
    <property type="component" value="Unassembled WGS sequence"/>
</dbReference>
<gene>
    <name evidence="2" type="ORF">SmJEL517_g02731</name>
</gene>
<reference evidence="2 3" key="1">
    <citation type="journal article" date="2019" name="Sci. Rep.">
        <title>Comparative genomics of chytrid fungi reveal insights into the obligate biotrophic and pathogenic lifestyle of Synchytrium endobioticum.</title>
        <authorList>
            <person name="van de Vossenberg B.T.L.H."/>
            <person name="Warris S."/>
            <person name="Nguyen H.D.T."/>
            <person name="van Gent-Pelzer M.P.E."/>
            <person name="Joly D.L."/>
            <person name="van de Geest H.C."/>
            <person name="Bonants P.J.M."/>
            <person name="Smith D.S."/>
            <person name="Levesque C.A."/>
            <person name="van der Lee T.A.J."/>
        </authorList>
    </citation>
    <scope>NUCLEOTIDE SEQUENCE [LARGE SCALE GENOMIC DNA]</scope>
    <source>
        <strain evidence="2 3">JEL517</strain>
    </source>
</reference>
<proteinExistence type="predicted"/>
<dbReference type="Pfam" id="PF00240">
    <property type="entry name" value="ubiquitin"/>
    <property type="match status" value="1"/>
</dbReference>
<dbReference type="GeneID" id="42003956"/>
<evidence type="ECO:0000313" key="2">
    <source>
        <dbReference type="EMBL" id="TPX34730.1"/>
    </source>
</evidence>
<protein>
    <recommendedName>
        <fullName evidence="1">Ubiquitin-like domain-containing protein</fullName>
    </recommendedName>
</protein>
<evidence type="ECO:0000313" key="3">
    <source>
        <dbReference type="Proteomes" id="UP000319731"/>
    </source>
</evidence>
<dbReference type="OrthoDB" id="267397at2759"/>
<dbReference type="PROSITE" id="PS00299">
    <property type="entry name" value="UBIQUITIN_1"/>
    <property type="match status" value="1"/>
</dbReference>
<sequence length="243" mass="27311">METSTAAEATSPMDEDNHIPFKVTFKDQTWSMSLPPTATVEQIKKSVEEMSEIPKELQKLLYKGILKDDSTLTEAKIIPNCKIILMASKLEAITSIAAASSSSAPAKKESLVAVVTVPLSDMTEHKKHIEKKPADIEEGVLNKQIPIPERGLTNLYDQRGVKTRLGFRNDIQELLVATKERTQKFPYSSVRSVKSEPIRDHPEYHILVIQLGPTEKSSRYLYWCPAQYTESVKDAILGKFSFF</sequence>
<dbReference type="PANTHER" id="PTHR16470:SF0">
    <property type="entry name" value="UBIQUITIN DOMAIN-CONTAINING PROTEIN UBFD1"/>
    <property type="match status" value="1"/>
</dbReference>
<dbReference type="SMART" id="SM00213">
    <property type="entry name" value="UBQ"/>
    <property type="match status" value="1"/>
</dbReference>
<evidence type="ECO:0000259" key="1">
    <source>
        <dbReference type="PROSITE" id="PS50053"/>
    </source>
</evidence>
<feature type="domain" description="Ubiquitin-like" evidence="1">
    <location>
        <begin position="21"/>
        <end position="92"/>
    </location>
</feature>
<dbReference type="SUPFAM" id="SSF54236">
    <property type="entry name" value="Ubiquitin-like"/>
    <property type="match status" value="1"/>
</dbReference>
<dbReference type="PANTHER" id="PTHR16470">
    <property type="entry name" value="UBIQUITIN DOMAIN-CONTAINING PROTEIN UBFD1"/>
    <property type="match status" value="1"/>
</dbReference>
<name>A0A507BZM6_9FUNG</name>